<proteinExistence type="predicted"/>
<dbReference type="OrthoDB" id="10491539at2759"/>
<reference evidence="1 2" key="1">
    <citation type="journal article" date="2020" name="Phytopathology">
        <title>A high-quality genome resource of Botrytis fragariae, a new and rapidly spreading fungal pathogen causing strawberry gray mold in the U.S.A.</title>
        <authorList>
            <person name="Wu Y."/>
            <person name="Saski C.A."/>
            <person name="Schnabel G."/>
            <person name="Xiao S."/>
            <person name="Hu M."/>
        </authorList>
    </citation>
    <scope>NUCLEOTIDE SEQUENCE [LARGE SCALE GENOMIC DNA]</scope>
    <source>
        <strain evidence="1 2">BVB16</strain>
    </source>
</reference>
<comment type="caution">
    <text evidence="1">The sequence shown here is derived from an EMBL/GenBank/DDBJ whole genome shotgun (WGS) entry which is preliminary data.</text>
</comment>
<dbReference type="Proteomes" id="UP000531561">
    <property type="component" value="Unassembled WGS sequence"/>
</dbReference>
<protein>
    <submittedName>
        <fullName evidence="1">Uncharacterized protein</fullName>
    </submittedName>
</protein>
<evidence type="ECO:0000313" key="2">
    <source>
        <dbReference type="Proteomes" id="UP000531561"/>
    </source>
</evidence>
<dbReference type="EMBL" id="JABFCT010000017">
    <property type="protein sequence ID" value="KAF5869529.1"/>
    <property type="molecule type" value="Genomic_DNA"/>
</dbReference>
<gene>
    <name evidence="1" type="ORF">Bfra_011338</name>
</gene>
<dbReference type="AlphaFoldDB" id="A0A8H6ALC1"/>
<evidence type="ECO:0000313" key="1">
    <source>
        <dbReference type="EMBL" id="KAF5869529.1"/>
    </source>
</evidence>
<name>A0A8H6ALC1_9HELO</name>
<dbReference type="RefSeq" id="XP_037188478.1">
    <property type="nucleotide sequence ID" value="XM_037341666.1"/>
</dbReference>
<dbReference type="GeneID" id="59265358"/>
<accession>A0A8H6ALC1</accession>
<keyword evidence="2" id="KW-1185">Reference proteome</keyword>
<sequence>MPADHIFLTLIAVKYIQGGGPGATRNLNTPVSRTSDFLRLLSASIIALILFDHGFPKPNYAGLEFRENEEIVEGKLSKLVRRGTRSFGR</sequence>
<organism evidence="1 2">
    <name type="scientific">Botrytis fragariae</name>
    <dbReference type="NCBI Taxonomy" id="1964551"/>
    <lineage>
        <taxon>Eukaryota</taxon>
        <taxon>Fungi</taxon>
        <taxon>Dikarya</taxon>
        <taxon>Ascomycota</taxon>
        <taxon>Pezizomycotina</taxon>
        <taxon>Leotiomycetes</taxon>
        <taxon>Helotiales</taxon>
        <taxon>Sclerotiniaceae</taxon>
        <taxon>Botrytis</taxon>
    </lineage>
</organism>